<keyword evidence="2" id="KW-0479">Metal-binding</keyword>
<evidence type="ECO:0000256" key="2">
    <source>
        <dbReference type="ARBA" id="ARBA00022723"/>
    </source>
</evidence>
<dbReference type="GO" id="GO:0003824">
    <property type="term" value="F:catalytic activity"/>
    <property type="evidence" value="ECO:0007669"/>
    <property type="project" value="InterPro"/>
</dbReference>
<dbReference type="InterPro" id="IPR058240">
    <property type="entry name" value="rSAM_sf"/>
</dbReference>
<dbReference type="GO" id="GO:0046872">
    <property type="term" value="F:metal ion binding"/>
    <property type="evidence" value="ECO:0007669"/>
    <property type="project" value="UniProtKB-KW"/>
</dbReference>
<keyword evidence="1" id="KW-0949">S-adenosyl-L-methionine</keyword>
<gene>
    <name evidence="6" type="ORF">LCGC14_0411720</name>
</gene>
<sequence>MVETEQRGKPMDFSIMPSYHCNLRCWFCMYNGGPDAKAELDYEKTKLFLLQFDWSLVNSFGFYGGEPSIDTPLYDKFIELVPHSIPKFVITNGTWSVDTDRASRFLKWCIHHSFRVVVSSTPEHIKHQWRSFLENLTREFDGVLLLKTPDRIHAQGRARGESGVPSDCELACLRKDRNTRLGLKPDGNIVFQNCHGEYHTVQTYEEPFDGMLGRTKRLVEHCVAGKVAE</sequence>
<comment type="caution">
    <text evidence="6">The sequence shown here is derived from an EMBL/GenBank/DDBJ whole genome shotgun (WGS) entry which is preliminary data.</text>
</comment>
<keyword evidence="4" id="KW-0411">Iron-sulfur</keyword>
<evidence type="ECO:0000259" key="5">
    <source>
        <dbReference type="Pfam" id="PF04055"/>
    </source>
</evidence>
<dbReference type="Pfam" id="PF04055">
    <property type="entry name" value="Radical_SAM"/>
    <property type="match status" value="1"/>
</dbReference>
<keyword evidence="3" id="KW-0408">Iron</keyword>
<dbReference type="SUPFAM" id="SSF102114">
    <property type="entry name" value="Radical SAM enzymes"/>
    <property type="match status" value="1"/>
</dbReference>
<dbReference type="CDD" id="cd01335">
    <property type="entry name" value="Radical_SAM"/>
    <property type="match status" value="1"/>
</dbReference>
<evidence type="ECO:0000256" key="1">
    <source>
        <dbReference type="ARBA" id="ARBA00022691"/>
    </source>
</evidence>
<evidence type="ECO:0000256" key="4">
    <source>
        <dbReference type="ARBA" id="ARBA00023014"/>
    </source>
</evidence>
<dbReference type="AlphaFoldDB" id="A0A0F9STQ2"/>
<accession>A0A0F9STQ2</accession>
<name>A0A0F9STQ2_9ZZZZ</name>
<dbReference type="SFLD" id="SFLDS00029">
    <property type="entry name" value="Radical_SAM"/>
    <property type="match status" value="1"/>
</dbReference>
<evidence type="ECO:0000256" key="3">
    <source>
        <dbReference type="ARBA" id="ARBA00023004"/>
    </source>
</evidence>
<feature type="domain" description="Radical SAM core" evidence="5">
    <location>
        <begin position="17"/>
        <end position="96"/>
    </location>
</feature>
<dbReference type="InterPro" id="IPR013785">
    <property type="entry name" value="Aldolase_TIM"/>
</dbReference>
<dbReference type="InterPro" id="IPR007197">
    <property type="entry name" value="rSAM"/>
</dbReference>
<evidence type="ECO:0000313" key="6">
    <source>
        <dbReference type="EMBL" id="KKN72345.1"/>
    </source>
</evidence>
<dbReference type="Gene3D" id="3.20.20.70">
    <property type="entry name" value="Aldolase class I"/>
    <property type="match status" value="1"/>
</dbReference>
<dbReference type="GO" id="GO:0051536">
    <property type="term" value="F:iron-sulfur cluster binding"/>
    <property type="evidence" value="ECO:0007669"/>
    <property type="project" value="UniProtKB-KW"/>
</dbReference>
<reference evidence="6" key="1">
    <citation type="journal article" date="2015" name="Nature">
        <title>Complex archaea that bridge the gap between prokaryotes and eukaryotes.</title>
        <authorList>
            <person name="Spang A."/>
            <person name="Saw J.H."/>
            <person name="Jorgensen S.L."/>
            <person name="Zaremba-Niedzwiedzka K."/>
            <person name="Martijn J."/>
            <person name="Lind A.E."/>
            <person name="van Eijk R."/>
            <person name="Schleper C."/>
            <person name="Guy L."/>
            <person name="Ettema T.J."/>
        </authorList>
    </citation>
    <scope>NUCLEOTIDE SEQUENCE</scope>
</reference>
<proteinExistence type="predicted"/>
<organism evidence="6">
    <name type="scientific">marine sediment metagenome</name>
    <dbReference type="NCBI Taxonomy" id="412755"/>
    <lineage>
        <taxon>unclassified sequences</taxon>
        <taxon>metagenomes</taxon>
        <taxon>ecological metagenomes</taxon>
    </lineage>
</organism>
<protein>
    <recommendedName>
        <fullName evidence="5">Radical SAM core domain-containing protein</fullName>
    </recommendedName>
</protein>
<dbReference type="EMBL" id="LAZR01000364">
    <property type="protein sequence ID" value="KKN72345.1"/>
    <property type="molecule type" value="Genomic_DNA"/>
</dbReference>